<reference evidence="1 2" key="2">
    <citation type="journal article" date="2022" name="Mol. Ecol. Resour.">
        <title>The genomes of chicory, endive, great burdock and yacon provide insights into Asteraceae paleo-polyploidization history and plant inulin production.</title>
        <authorList>
            <person name="Fan W."/>
            <person name="Wang S."/>
            <person name="Wang H."/>
            <person name="Wang A."/>
            <person name="Jiang F."/>
            <person name="Liu H."/>
            <person name="Zhao H."/>
            <person name="Xu D."/>
            <person name="Zhang Y."/>
        </authorList>
    </citation>
    <scope>NUCLEOTIDE SEQUENCE [LARGE SCALE GENOMIC DNA]</scope>
    <source>
        <strain evidence="2">cv. Punajuju</strain>
        <tissue evidence="1">Leaves</tissue>
    </source>
</reference>
<protein>
    <submittedName>
        <fullName evidence="1">Uncharacterized protein</fullName>
    </submittedName>
</protein>
<organism evidence="1 2">
    <name type="scientific">Cichorium intybus</name>
    <name type="common">Chicory</name>
    <dbReference type="NCBI Taxonomy" id="13427"/>
    <lineage>
        <taxon>Eukaryota</taxon>
        <taxon>Viridiplantae</taxon>
        <taxon>Streptophyta</taxon>
        <taxon>Embryophyta</taxon>
        <taxon>Tracheophyta</taxon>
        <taxon>Spermatophyta</taxon>
        <taxon>Magnoliopsida</taxon>
        <taxon>eudicotyledons</taxon>
        <taxon>Gunneridae</taxon>
        <taxon>Pentapetalae</taxon>
        <taxon>asterids</taxon>
        <taxon>campanulids</taxon>
        <taxon>Asterales</taxon>
        <taxon>Asteraceae</taxon>
        <taxon>Cichorioideae</taxon>
        <taxon>Cichorieae</taxon>
        <taxon>Cichoriinae</taxon>
        <taxon>Cichorium</taxon>
    </lineage>
</organism>
<dbReference type="Proteomes" id="UP001055811">
    <property type="component" value="Linkage Group LG03"/>
</dbReference>
<proteinExistence type="predicted"/>
<accession>A0ACB9F9F7</accession>
<keyword evidence="2" id="KW-1185">Reference proteome</keyword>
<comment type="caution">
    <text evidence="1">The sequence shown here is derived from an EMBL/GenBank/DDBJ whole genome shotgun (WGS) entry which is preliminary data.</text>
</comment>
<sequence>MMQEPDDAWRFLEQLSNGSKANFSARKPVSTAAAVNGDSTKWSTESTARQSTRAKAPKSQSSLWARQRNYQWQSSNQPRQFHTASNSGPSISNNNNRGPTNTSNNALESQENMIAKMYELVNASQQQTQANAKAIANMERQIAQMAEDQRRRDSGKLPSNKEVNPNHTQRAGKEHANVVETEWRKVTEDDLIGKESEIKTEKSEDKTKEGDPDKEDKEVQKEEQTVIAGIKQKKKDKKAKKKQEVPSMPSAPSINQPLWDELKNAPEDTKILQEMCIKNEKFKVPTLKTVRLTVKASEALLRTLPKKEKDHGSPLIIVTVGDVIIQNTLFDLGASVNVLPVYLYDKYKNEELEPRENSATIGRSVNKSLSDLEDAPALILGRPFLATAGAAMAYKTGDIDISFGTQKRRQNMFGCPITLPPCYDDKYLNNRPLMAPRASNGKGKNQAQESGSEEEEILWEAKRHPLASVDKIQLLDMIEMVELKHQQYEKDTRCREAKVFQILDAQQQCISQTTRCLGAELGHARRGSPLRAPRNSIRQNCHYKTSTPVSPVSKDVGGDAALSGTTFRSPFSTAYYLLGLGDFDPGGAMGRAFALHSPYLDLGDAYFHLPGLGRTHGHC</sequence>
<gene>
    <name evidence="1" type="ORF">L2E82_17595</name>
</gene>
<dbReference type="EMBL" id="CM042011">
    <property type="protein sequence ID" value="KAI3767465.1"/>
    <property type="molecule type" value="Genomic_DNA"/>
</dbReference>
<reference evidence="2" key="1">
    <citation type="journal article" date="2022" name="Mol. Ecol. Resour.">
        <title>The genomes of chicory, endive, great burdock and yacon provide insights into Asteraceae palaeo-polyploidization history and plant inulin production.</title>
        <authorList>
            <person name="Fan W."/>
            <person name="Wang S."/>
            <person name="Wang H."/>
            <person name="Wang A."/>
            <person name="Jiang F."/>
            <person name="Liu H."/>
            <person name="Zhao H."/>
            <person name="Xu D."/>
            <person name="Zhang Y."/>
        </authorList>
    </citation>
    <scope>NUCLEOTIDE SEQUENCE [LARGE SCALE GENOMIC DNA]</scope>
    <source>
        <strain evidence="2">cv. Punajuju</strain>
    </source>
</reference>
<evidence type="ECO:0000313" key="1">
    <source>
        <dbReference type="EMBL" id="KAI3767465.1"/>
    </source>
</evidence>
<evidence type="ECO:0000313" key="2">
    <source>
        <dbReference type="Proteomes" id="UP001055811"/>
    </source>
</evidence>
<name>A0ACB9F9F7_CICIN</name>